<sequence length="238" mass="23810">MRWTVVIPAKSLPAAKSRLAPMSVDAAAHRRLVEAIRADTVAAAAAADGVARVLLVTDRDVTAAAGAPDRPGGVGERLVQTRPGLNGAVRDAAEHAAERWPDDGLAVLVGDLPALRPEELAEVLATAGAGTGFVPDADGVGTTLLTAAPGHPLRPEFGGGSAARHARHARPLVAGPGLRRDVDTAADLRGAATDLGVGPATAAVLDATDTTAAGTTAGPVSTDTDVTVRSTCLGMIGE</sequence>
<evidence type="ECO:0000256" key="1">
    <source>
        <dbReference type="ARBA" id="ARBA00022679"/>
    </source>
</evidence>
<evidence type="ECO:0000313" key="6">
    <source>
        <dbReference type="EMBL" id="SHF61774.1"/>
    </source>
</evidence>
<dbReference type="Pfam" id="PF01983">
    <property type="entry name" value="CofC"/>
    <property type="match status" value="1"/>
</dbReference>
<dbReference type="InterPro" id="IPR029044">
    <property type="entry name" value="Nucleotide-diphossugar_trans"/>
</dbReference>
<feature type="binding site" evidence="5">
    <location>
        <position position="158"/>
    </location>
    <ligand>
        <name>phosphoenolpyruvate</name>
        <dbReference type="ChEBI" id="CHEBI:58702"/>
    </ligand>
</feature>
<comment type="catalytic activity">
    <reaction evidence="5">
        <text>phosphoenolpyruvate + GTP + H(+) = enolpyruvoyl-2-diphospho-5'-guanosine + diphosphate</text>
        <dbReference type="Rhea" id="RHEA:30519"/>
        <dbReference type="ChEBI" id="CHEBI:15378"/>
        <dbReference type="ChEBI" id="CHEBI:33019"/>
        <dbReference type="ChEBI" id="CHEBI:37565"/>
        <dbReference type="ChEBI" id="CHEBI:58702"/>
        <dbReference type="ChEBI" id="CHEBI:143701"/>
        <dbReference type="EC" id="2.7.7.105"/>
    </reaction>
</comment>
<dbReference type="Proteomes" id="UP000186132">
    <property type="component" value="Unassembled WGS sequence"/>
</dbReference>
<dbReference type="HAMAP" id="MF_02114">
    <property type="entry name" value="CofC"/>
    <property type="match status" value="1"/>
</dbReference>
<comment type="function">
    <text evidence="5">Guanylyltransferase that catalyzes the activation of phosphoenolpyruvate (PEP) as enolpyruvoyl-2-diphospho-5'-guanosine, via the condensation of PEP with GTP. It is involved in the biosynthesis of coenzyme F420, a hydride carrier cofactor.</text>
</comment>
<dbReference type="EC" id="2.7.7.105" evidence="5"/>
<evidence type="ECO:0000256" key="3">
    <source>
        <dbReference type="ARBA" id="ARBA00022741"/>
    </source>
</evidence>
<reference evidence="6 7" key="1">
    <citation type="submission" date="2016-11" db="EMBL/GenBank/DDBJ databases">
        <authorList>
            <person name="Jaros S."/>
            <person name="Januszkiewicz K."/>
            <person name="Wedrychowicz H."/>
        </authorList>
    </citation>
    <scope>NUCLEOTIDE SEQUENCE [LARGE SCALE GENOMIC DNA]</scope>
    <source>
        <strain evidence="6 7">DSM 45627</strain>
    </source>
</reference>
<name>A0A1M5D463_9ACTN</name>
<evidence type="ECO:0000256" key="5">
    <source>
        <dbReference type="HAMAP-Rule" id="MF_02114"/>
    </source>
</evidence>
<dbReference type="PANTHER" id="PTHR40392">
    <property type="entry name" value="2-PHOSPHO-L-LACTATE GUANYLYLTRANSFERASE"/>
    <property type="match status" value="1"/>
</dbReference>
<dbReference type="GO" id="GO:0005525">
    <property type="term" value="F:GTP binding"/>
    <property type="evidence" value="ECO:0007669"/>
    <property type="project" value="UniProtKB-KW"/>
</dbReference>
<dbReference type="UniPathway" id="UPA00071"/>
<dbReference type="NCBIfam" id="TIGR03552">
    <property type="entry name" value="F420_cofC"/>
    <property type="match status" value="1"/>
</dbReference>
<comment type="similarity">
    <text evidence="5">Belongs to the CofC family.</text>
</comment>
<dbReference type="GO" id="GO:0043814">
    <property type="term" value="F:phospholactate guanylyltransferase activity"/>
    <property type="evidence" value="ECO:0007669"/>
    <property type="project" value="InterPro"/>
</dbReference>
<dbReference type="InterPro" id="IPR002835">
    <property type="entry name" value="CofC"/>
</dbReference>
<dbReference type="RefSeq" id="WP_234971313.1">
    <property type="nucleotide sequence ID" value="NZ_FQVU01000001.1"/>
</dbReference>
<organism evidence="6 7">
    <name type="scientific">Jatrophihabitans endophyticus</name>
    <dbReference type="NCBI Taxonomy" id="1206085"/>
    <lineage>
        <taxon>Bacteria</taxon>
        <taxon>Bacillati</taxon>
        <taxon>Actinomycetota</taxon>
        <taxon>Actinomycetes</taxon>
        <taxon>Jatrophihabitantales</taxon>
        <taxon>Jatrophihabitantaceae</taxon>
        <taxon>Jatrophihabitans</taxon>
    </lineage>
</organism>
<evidence type="ECO:0000313" key="7">
    <source>
        <dbReference type="Proteomes" id="UP000186132"/>
    </source>
</evidence>
<evidence type="ECO:0000256" key="4">
    <source>
        <dbReference type="ARBA" id="ARBA00023134"/>
    </source>
</evidence>
<comment type="pathway">
    <text evidence="5">Cofactor biosynthesis; coenzyme F420 biosynthesis.</text>
</comment>
<accession>A0A1M5D463</accession>
<dbReference type="AlphaFoldDB" id="A0A1M5D463"/>
<protein>
    <recommendedName>
        <fullName evidence="5">Phosphoenolpyruvate guanylyltransferase</fullName>
        <shortName evidence="5">PEP guanylyltransferase</shortName>
        <ecNumber evidence="5">2.7.7.105</ecNumber>
    </recommendedName>
</protein>
<feature type="binding site" evidence="5">
    <location>
        <position position="161"/>
    </location>
    <ligand>
        <name>phosphoenolpyruvate</name>
        <dbReference type="ChEBI" id="CHEBI:58702"/>
    </ligand>
</feature>
<dbReference type="GO" id="GO:0052645">
    <property type="term" value="P:F420-0 metabolic process"/>
    <property type="evidence" value="ECO:0007669"/>
    <property type="project" value="UniProtKB-UniRule"/>
</dbReference>
<proteinExistence type="inferred from homology"/>
<keyword evidence="3 5" id="KW-0547">Nucleotide-binding</keyword>
<dbReference type="PANTHER" id="PTHR40392:SF1">
    <property type="entry name" value="2-PHOSPHO-L-LACTATE GUANYLYLTRANSFERASE"/>
    <property type="match status" value="1"/>
</dbReference>
<feature type="binding site" evidence="5">
    <location>
        <position position="142"/>
    </location>
    <ligand>
        <name>phosphoenolpyruvate</name>
        <dbReference type="ChEBI" id="CHEBI:58702"/>
    </ligand>
</feature>
<keyword evidence="4 5" id="KW-0342">GTP-binding</keyword>
<evidence type="ECO:0000256" key="2">
    <source>
        <dbReference type="ARBA" id="ARBA00022695"/>
    </source>
</evidence>
<dbReference type="Gene3D" id="3.90.550.10">
    <property type="entry name" value="Spore Coat Polysaccharide Biosynthesis Protein SpsA, Chain A"/>
    <property type="match status" value="1"/>
</dbReference>
<keyword evidence="2 5" id="KW-0548">Nucleotidyltransferase</keyword>
<dbReference type="EMBL" id="FQVU01000001">
    <property type="protein sequence ID" value="SHF61774.1"/>
    <property type="molecule type" value="Genomic_DNA"/>
</dbReference>
<keyword evidence="1 5" id="KW-0808">Transferase</keyword>
<keyword evidence="7" id="KW-1185">Reference proteome</keyword>
<gene>
    <name evidence="5" type="primary">fbiD</name>
    <name evidence="6" type="ORF">SAMN05443575_0450</name>
</gene>
<dbReference type="STRING" id="1206085.SAMN05443575_0450"/>
<dbReference type="SUPFAM" id="SSF53448">
    <property type="entry name" value="Nucleotide-diphospho-sugar transferases"/>
    <property type="match status" value="1"/>
</dbReference>